<dbReference type="EMBL" id="JANJYI010000001">
    <property type="protein sequence ID" value="KAK2665802.1"/>
    <property type="molecule type" value="Genomic_DNA"/>
</dbReference>
<reference evidence="1" key="1">
    <citation type="journal article" date="2023" name="Plant J.">
        <title>Genome sequences and population genomics provide insights into the demographic history, inbreeding, and mutation load of two 'living fossil' tree species of Dipteronia.</title>
        <authorList>
            <person name="Feng Y."/>
            <person name="Comes H.P."/>
            <person name="Chen J."/>
            <person name="Zhu S."/>
            <person name="Lu R."/>
            <person name="Zhang X."/>
            <person name="Li P."/>
            <person name="Qiu J."/>
            <person name="Olsen K.M."/>
            <person name="Qiu Y."/>
        </authorList>
    </citation>
    <scope>NUCLEOTIDE SEQUENCE</scope>
    <source>
        <strain evidence="1">KIB01</strain>
    </source>
</reference>
<evidence type="ECO:0000313" key="1">
    <source>
        <dbReference type="EMBL" id="KAK2665802.1"/>
    </source>
</evidence>
<dbReference type="PANTHER" id="PTHR33116">
    <property type="entry name" value="REVERSE TRANSCRIPTASE ZINC-BINDING DOMAIN-CONTAINING PROTEIN-RELATED-RELATED"/>
    <property type="match status" value="1"/>
</dbReference>
<evidence type="ECO:0000313" key="2">
    <source>
        <dbReference type="Proteomes" id="UP001280121"/>
    </source>
</evidence>
<dbReference type="AlphaFoldDB" id="A0AAE0CW64"/>
<evidence type="ECO:0008006" key="3">
    <source>
        <dbReference type="Google" id="ProtNLM"/>
    </source>
</evidence>
<organism evidence="1 2">
    <name type="scientific">Dipteronia dyeriana</name>
    <dbReference type="NCBI Taxonomy" id="168575"/>
    <lineage>
        <taxon>Eukaryota</taxon>
        <taxon>Viridiplantae</taxon>
        <taxon>Streptophyta</taxon>
        <taxon>Embryophyta</taxon>
        <taxon>Tracheophyta</taxon>
        <taxon>Spermatophyta</taxon>
        <taxon>Magnoliopsida</taxon>
        <taxon>eudicotyledons</taxon>
        <taxon>Gunneridae</taxon>
        <taxon>Pentapetalae</taxon>
        <taxon>rosids</taxon>
        <taxon>malvids</taxon>
        <taxon>Sapindales</taxon>
        <taxon>Sapindaceae</taxon>
        <taxon>Hippocastanoideae</taxon>
        <taxon>Acereae</taxon>
        <taxon>Dipteronia</taxon>
    </lineage>
</organism>
<name>A0AAE0CW64_9ROSI</name>
<dbReference type="PANTHER" id="PTHR33116:SF86">
    <property type="entry name" value="REVERSE TRANSCRIPTASE DOMAIN-CONTAINING PROTEIN"/>
    <property type="match status" value="1"/>
</dbReference>
<protein>
    <recommendedName>
        <fullName evidence="3">Reverse transcriptase</fullName>
    </recommendedName>
</protein>
<proteinExistence type="predicted"/>
<gene>
    <name evidence="1" type="ORF">Ddye_004376</name>
</gene>
<dbReference type="Proteomes" id="UP001280121">
    <property type="component" value="Unassembled WGS sequence"/>
</dbReference>
<comment type="caution">
    <text evidence="1">The sequence shown here is derived from an EMBL/GenBank/DDBJ whole genome shotgun (WGS) entry which is preliminary data.</text>
</comment>
<accession>A0AAE0CW64</accession>
<sequence>MNLFRLSKGFITEVHRLFALFWWESSDVEKRLHWGSWDKLCESKNDGGLGFCDLSLFNQAMLAKHCWRFIKWPNSLVVRVIKGRYFPTSDFLHATKCSSDSFVWKSFMWGRELIEAGSRWQIGNRSSTLIYEDRWIPRRHSFKVQSPRVLGRDAKVRLLLNTSAKEVEAILSIPTGSNLDDYLLWHFEKDGNYSLKSGYKLG</sequence>
<keyword evidence="2" id="KW-1185">Reference proteome</keyword>